<reference evidence="2" key="1">
    <citation type="submission" date="2020-02" db="EMBL/GenBank/DDBJ databases">
        <authorList>
            <person name="Meier V. D."/>
        </authorList>
    </citation>
    <scope>NUCLEOTIDE SEQUENCE</scope>
    <source>
        <strain evidence="2">AVDCRST_MAG41</strain>
    </source>
</reference>
<sequence>GARERVRRAARVRGGRARLGPRTAAPGAAALRAVRGAGARCRRLRPARRLARRAGAVPAGGVV</sequence>
<dbReference type="AlphaFoldDB" id="A0A6J4H536"/>
<feature type="non-terminal residue" evidence="2">
    <location>
        <position position="63"/>
    </location>
</feature>
<evidence type="ECO:0000313" key="2">
    <source>
        <dbReference type="EMBL" id="CAA9213324.1"/>
    </source>
</evidence>
<evidence type="ECO:0000256" key="1">
    <source>
        <dbReference type="SAM" id="MobiDB-lite"/>
    </source>
</evidence>
<feature type="compositionally biased region" description="Basic residues" evidence="1">
    <location>
        <begin position="1"/>
        <end position="16"/>
    </location>
</feature>
<protein>
    <submittedName>
        <fullName evidence="2">Uncharacterized protein</fullName>
    </submittedName>
</protein>
<organism evidence="2">
    <name type="scientific">uncultured Mycobacteriales bacterium</name>
    <dbReference type="NCBI Taxonomy" id="581187"/>
    <lineage>
        <taxon>Bacteria</taxon>
        <taxon>Bacillati</taxon>
        <taxon>Actinomycetota</taxon>
        <taxon>Actinomycetes</taxon>
        <taxon>Mycobacteriales</taxon>
        <taxon>environmental samples</taxon>
    </lineage>
</organism>
<name>A0A6J4H536_9ACTN</name>
<proteinExistence type="predicted"/>
<gene>
    <name evidence="2" type="ORF">AVDCRST_MAG41-95</name>
</gene>
<accession>A0A6J4H536</accession>
<feature type="region of interest" description="Disordered" evidence="1">
    <location>
        <begin position="1"/>
        <end position="23"/>
    </location>
</feature>
<feature type="non-terminal residue" evidence="2">
    <location>
        <position position="1"/>
    </location>
</feature>
<dbReference type="EMBL" id="CADCTP010000009">
    <property type="protein sequence ID" value="CAA9213324.1"/>
    <property type="molecule type" value="Genomic_DNA"/>
</dbReference>